<dbReference type="AlphaFoldDB" id="A0AAN0T677"/>
<dbReference type="EMBL" id="CP010525">
    <property type="protein sequence ID" value="AJO22534.1"/>
    <property type="molecule type" value="Genomic_DNA"/>
</dbReference>
<accession>A0AAN0T677</accession>
<evidence type="ECO:0000313" key="2">
    <source>
        <dbReference type="Proteomes" id="UP000032024"/>
    </source>
</evidence>
<name>A0AAN0T677_HEYCO</name>
<dbReference type="Proteomes" id="UP000032024">
    <property type="component" value="Chromosome"/>
</dbReference>
<evidence type="ECO:0000313" key="1">
    <source>
        <dbReference type="EMBL" id="AJO22534.1"/>
    </source>
</evidence>
<protein>
    <submittedName>
        <fullName evidence="1">Uncharacterized protein</fullName>
    </submittedName>
</protein>
<reference evidence="2" key="1">
    <citation type="submission" date="2015-01" db="EMBL/GenBank/DDBJ databases">
        <title>Comparative genome analysis of Bacillus coagulans HM-08, Clostridium butyricum HM-68, Bacillus subtilis HM-66 and Bacillus paralicheniformis BL-09.</title>
        <authorList>
            <person name="Zhang H."/>
        </authorList>
    </citation>
    <scope>NUCLEOTIDE SEQUENCE [LARGE SCALE GENOMIC DNA]</scope>
    <source>
        <strain evidence="2">HM-08</strain>
    </source>
</reference>
<proteinExistence type="predicted"/>
<organism evidence="1 2">
    <name type="scientific">Heyndrickxia coagulans</name>
    <name type="common">Weizmannia coagulans</name>
    <dbReference type="NCBI Taxonomy" id="1398"/>
    <lineage>
        <taxon>Bacteria</taxon>
        <taxon>Bacillati</taxon>
        <taxon>Bacillota</taxon>
        <taxon>Bacilli</taxon>
        <taxon>Bacillales</taxon>
        <taxon>Bacillaceae</taxon>
        <taxon>Heyndrickxia</taxon>
    </lineage>
</organism>
<gene>
    <name evidence="1" type="ORF">SB48_HM08orf02753</name>
</gene>
<sequence length="38" mass="4150">MLASPPQAADLSASGTIYVQIQAIMYPKTKWKKRGEGL</sequence>
<keyword evidence="2" id="KW-1185">Reference proteome</keyword>